<accession>A0A451GGT5</accession>
<evidence type="ECO:0000313" key="2">
    <source>
        <dbReference type="Proteomes" id="UP000287168"/>
    </source>
</evidence>
<keyword evidence="2" id="KW-1185">Reference proteome</keyword>
<sequence length="185" mass="20712">MSRDMQPANVEAIKRNEVHIIGFFEGEFASGRIRLWSGYGDYHWRGEAWTGAGHLIAISEIEETNGVVASGVTVSLSGISQDMIATAINEARQGMPGRIWIGFCSADWQLLADPELVFSGLLDVPQISEDGTTATVSISYESQLIDLQRPREWRYTHESQQQIHPGDRAFEFVTSIQEIDLKWGR</sequence>
<proteinExistence type="predicted"/>
<gene>
    <name evidence="1" type="ORF">EP867_17860</name>
</gene>
<name>A0A451GGT5_9RHOB</name>
<evidence type="ECO:0000313" key="1">
    <source>
        <dbReference type="EMBL" id="RWY36428.1"/>
    </source>
</evidence>
<comment type="caution">
    <text evidence="1">The sequence shown here is derived from an EMBL/GenBank/DDBJ whole genome shotgun (WGS) entry which is preliminary data.</text>
</comment>
<dbReference type="OrthoDB" id="7770576at2"/>
<dbReference type="EMBL" id="SBLC01000057">
    <property type="protein sequence ID" value="RWY36428.1"/>
    <property type="molecule type" value="Genomic_DNA"/>
</dbReference>
<dbReference type="RefSeq" id="WP_128490823.1">
    <property type="nucleotide sequence ID" value="NZ_JBHLXB010000030.1"/>
</dbReference>
<protein>
    <submittedName>
        <fullName evidence="1">Uncharacterized protein</fullName>
    </submittedName>
</protein>
<organism evidence="1 2">
    <name type="scientific">Falsigemmobacter intermedius</name>
    <dbReference type="NCBI Taxonomy" id="1553448"/>
    <lineage>
        <taxon>Bacteria</taxon>
        <taxon>Pseudomonadati</taxon>
        <taxon>Pseudomonadota</taxon>
        <taxon>Alphaproteobacteria</taxon>
        <taxon>Rhodobacterales</taxon>
        <taxon>Paracoccaceae</taxon>
        <taxon>Falsigemmobacter</taxon>
    </lineage>
</organism>
<reference evidence="1 2" key="1">
    <citation type="journal article" date="2015" name="Int. J. Syst. Evol. Microbiol.">
        <title>Gemmobacter intermedius sp. nov., isolated from a white stork (Ciconia ciconia).</title>
        <authorList>
            <person name="Kampfer P."/>
            <person name="Jerzak L."/>
            <person name="Wilharm G."/>
            <person name="Golke J."/>
            <person name="Busse H.J."/>
            <person name="Glaeser S.P."/>
        </authorList>
    </citation>
    <scope>NUCLEOTIDE SEQUENCE [LARGE SCALE GENOMIC DNA]</scope>
    <source>
        <strain evidence="1 2">119/4</strain>
    </source>
</reference>
<dbReference type="Proteomes" id="UP000287168">
    <property type="component" value="Unassembled WGS sequence"/>
</dbReference>
<dbReference type="AlphaFoldDB" id="A0A451GGT5"/>